<protein>
    <submittedName>
        <fullName evidence="1">CsfB</fullName>
    </submittedName>
</protein>
<evidence type="ECO:0000313" key="1">
    <source>
        <dbReference type="EMBL" id="ALC83240.1"/>
    </source>
</evidence>
<organism evidence="1 2">
    <name type="scientific">Bacillus gobiensis</name>
    <dbReference type="NCBI Taxonomy" id="1441095"/>
    <lineage>
        <taxon>Bacteria</taxon>
        <taxon>Bacillati</taxon>
        <taxon>Bacillota</taxon>
        <taxon>Bacilli</taxon>
        <taxon>Bacillales</taxon>
        <taxon>Bacillaceae</taxon>
        <taxon>Bacillus</taxon>
    </lineage>
</organism>
<gene>
    <name evidence="1" type="ORF">AM592_18030</name>
</gene>
<reference evidence="1 2" key="2">
    <citation type="journal article" date="2016" name="Int. J. Syst. Evol. Microbiol.">
        <title>Bacillus gobiensis sp. nov., isolated from a soil sample.</title>
        <authorList>
            <person name="Liu B."/>
            <person name="Liu G.H."/>
            <person name="Cetin S."/>
            <person name="Schumann P."/>
            <person name="Pan Z.Z."/>
            <person name="Chen Q.Q."/>
        </authorList>
    </citation>
    <scope>NUCLEOTIDE SEQUENCE [LARGE SCALE GENOMIC DNA]</scope>
    <source>
        <strain evidence="1 2">FJAT-4402</strain>
    </source>
</reference>
<dbReference type="AlphaFoldDB" id="A0A0M4GBR3"/>
<dbReference type="RefSeq" id="WP_053605080.1">
    <property type="nucleotide sequence ID" value="NZ_CP012600.1"/>
</dbReference>
<dbReference type="STRING" id="1441095.AM592_18030"/>
<name>A0A0M4GBR3_9BACI</name>
<dbReference type="Proteomes" id="UP000067625">
    <property type="component" value="Chromosome"/>
</dbReference>
<dbReference type="PATRIC" id="fig|1441095.3.peg.3991"/>
<dbReference type="Pfam" id="PF10764">
    <property type="entry name" value="Gin"/>
    <property type="match status" value="1"/>
</dbReference>
<dbReference type="EMBL" id="CP012600">
    <property type="protein sequence ID" value="ALC83240.1"/>
    <property type="molecule type" value="Genomic_DNA"/>
</dbReference>
<evidence type="ECO:0000313" key="2">
    <source>
        <dbReference type="Proteomes" id="UP000067625"/>
    </source>
</evidence>
<dbReference type="InterPro" id="IPR019700">
    <property type="entry name" value="Sigma-G_inhibitor_Gin"/>
</dbReference>
<sequence>MSEESRYGETCIICDEKKNAGIHVQMKFICLQCERKIVATSASDPEYKEYVKKLKSLHTPPLYS</sequence>
<reference evidence="2" key="1">
    <citation type="submission" date="2015-08" db="EMBL/GenBank/DDBJ databases">
        <title>Genome sequencing project for genomic taxonomy and phylogenomics of Bacillus-like bacteria.</title>
        <authorList>
            <person name="Liu B."/>
            <person name="Wang J."/>
            <person name="Zhu Y."/>
            <person name="Liu G."/>
            <person name="Chen Q."/>
            <person name="Chen Z."/>
            <person name="Lan J."/>
            <person name="Che J."/>
            <person name="Ge C."/>
            <person name="Shi H."/>
            <person name="Pan Z."/>
            <person name="Liu X."/>
        </authorList>
    </citation>
    <scope>NUCLEOTIDE SEQUENCE [LARGE SCALE GENOMIC DNA]</scope>
    <source>
        <strain evidence="2">FJAT-4402</strain>
    </source>
</reference>
<dbReference type="OrthoDB" id="2886653at2"/>
<proteinExistence type="predicted"/>
<keyword evidence="2" id="KW-1185">Reference proteome</keyword>
<accession>A0A0M4GBR3</accession>